<evidence type="ECO:0000313" key="3">
    <source>
        <dbReference type="Proteomes" id="UP000078200"/>
    </source>
</evidence>
<dbReference type="Proteomes" id="UP000078200">
    <property type="component" value="Unassembled WGS sequence"/>
</dbReference>
<evidence type="ECO:0008006" key="4">
    <source>
        <dbReference type="Google" id="ProtNLM"/>
    </source>
</evidence>
<dbReference type="STRING" id="7395.A0A1A9VH80"/>
<dbReference type="AlphaFoldDB" id="A0A1A9VH80"/>
<organism evidence="2 3">
    <name type="scientific">Glossina austeni</name>
    <name type="common">Savannah tsetse fly</name>
    <dbReference type="NCBI Taxonomy" id="7395"/>
    <lineage>
        <taxon>Eukaryota</taxon>
        <taxon>Metazoa</taxon>
        <taxon>Ecdysozoa</taxon>
        <taxon>Arthropoda</taxon>
        <taxon>Hexapoda</taxon>
        <taxon>Insecta</taxon>
        <taxon>Pterygota</taxon>
        <taxon>Neoptera</taxon>
        <taxon>Endopterygota</taxon>
        <taxon>Diptera</taxon>
        <taxon>Brachycera</taxon>
        <taxon>Muscomorpha</taxon>
        <taxon>Hippoboscoidea</taxon>
        <taxon>Glossinidae</taxon>
        <taxon>Glossina</taxon>
    </lineage>
</organism>
<dbReference type="InterPro" id="IPR032006">
    <property type="entry name" value="TMIE"/>
</dbReference>
<keyword evidence="1" id="KW-1133">Transmembrane helix</keyword>
<evidence type="ECO:0000313" key="2">
    <source>
        <dbReference type="EnsemblMetazoa" id="GAUT037198-PA"/>
    </source>
</evidence>
<dbReference type="EnsemblMetazoa" id="GAUT037198-RA">
    <property type="protein sequence ID" value="GAUT037198-PA"/>
    <property type="gene ID" value="GAUT037198"/>
</dbReference>
<keyword evidence="1" id="KW-0472">Membrane</keyword>
<dbReference type="VEuPathDB" id="VectorBase:GAUT037198"/>
<dbReference type="Pfam" id="PF16038">
    <property type="entry name" value="TMIE"/>
    <property type="match status" value="1"/>
</dbReference>
<reference evidence="2" key="1">
    <citation type="submission" date="2020-05" db="UniProtKB">
        <authorList>
            <consortium name="EnsemblMetazoa"/>
        </authorList>
    </citation>
    <scope>IDENTIFICATION</scope>
    <source>
        <strain evidence="2">TTRI</strain>
    </source>
</reference>
<evidence type="ECO:0000256" key="1">
    <source>
        <dbReference type="SAM" id="Phobius"/>
    </source>
</evidence>
<keyword evidence="3" id="KW-1185">Reference proteome</keyword>
<keyword evidence="1" id="KW-0812">Transmembrane</keyword>
<protein>
    <recommendedName>
        <fullName evidence="4">Transmembrane inner ear expressed protein</fullName>
    </recommendedName>
</protein>
<name>A0A1A9VH80_GLOAU</name>
<accession>A0A1A9VH80</accession>
<feature type="transmembrane region" description="Helical" evidence="1">
    <location>
        <begin position="28"/>
        <end position="50"/>
    </location>
</feature>
<dbReference type="PANTHER" id="PTHR28635:SF1">
    <property type="entry name" value="TRANSMEMBRANE INNER EAR EXPRESSED PROTEIN"/>
    <property type="match status" value="1"/>
</dbReference>
<proteinExistence type="predicted"/>
<dbReference type="PANTHER" id="PTHR28635">
    <property type="entry name" value="TRANSMEMBRANE INNER EAR EXPRESSED PROTEIN"/>
    <property type="match status" value="1"/>
</dbReference>
<sequence length="134" mass="15531">MNNDDDDIFKIDPETAWLETVTIGGFRVWHIIAFCLGIVLSIIIMVCCCIRFRIPRTKQEIEADYQRKQITKKFHEKLQQIKNSDMDNMDLQKGIITHYYCVHAHSSTLKGMYMSTYADSCRQPAGLSINCSVY</sequence>